<evidence type="ECO:0000313" key="3">
    <source>
        <dbReference type="EMBL" id="OUS49153.1"/>
    </source>
</evidence>
<evidence type="ECO:0000259" key="2">
    <source>
        <dbReference type="PROSITE" id="PS51184"/>
    </source>
</evidence>
<evidence type="ECO:0000256" key="1">
    <source>
        <dbReference type="ARBA" id="ARBA00006801"/>
    </source>
</evidence>
<dbReference type="PROSITE" id="PS51184">
    <property type="entry name" value="JMJC"/>
    <property type="match status" value="1"/>
</dbReference>
<dbReference type="InterPro" id="IPR041667">
    <property type="entry name" value="Cupin_8"/>
</dbReference>
<gene>
    <name evidence="3" type="ORF">BE221DRAFT_66271</name>
</gene>
<proteinExistence type="inferred from homology"/>
<organism evidence="3">
    <name type="scientific">Ostreococcus tauri</name>
    <name type="common">Marine green alga</name>
    <dbReference type="NCBI Taxonomy" id="70448"/>
    <lineage>
        <taxon>Eukaryota</taxon>
        <taxon>Viridiplantae</taxon>
        <taxon>Chlorophyta</taxon>
        <taxon>Mamiellophyceae</taxon>
        <taxon>Mamiellales</taxon>
        <taxon>Bathycoccaceae</taxon>
        <taxon>Ostreococcus</taxon>
    </lineage>
</organism>
<feature type="domain" description="JmjC" evidence="2">
    <location>
        <begin position="269"/>
        <end position="418"/>
    </location>
</feature>
<dbReference type="Pfam" id="PF13621">
    <property type="entry name" value="Cupin_8"/>
    <property type="match status" value="1"/>
</dbReference>
<reference evidence="3" key="1">
    <citation type="submission" date="2017-04" db="EMBL/GenBank/DDBJ databases">
        <title>Population genomics of picophytoplankton unveils novel chromosome hypervariability.</title>
        <authorList>
            <consortium name="DOE Joint Genome Institute"/>
            <person name="Blanc-Mathieu R."/>
            <person name="Krasovec M."/>
            <person name="Hebrard M."/>
            <person name="Yau S."/>
            <person name="Desgranges E."/>
            <person name="Martin J."/>
            <person name="Schackwitz W."/>
            <person name="Kuo A."/>
            <person name="Salin G."/>
            <person name="Donnadieu C."/>
            <person name="Desdevises Y."/>
            <person name="Sanchez-Ferandin S."/>
            <person name="Moreau H."/>
            <person name="Rivals E."/>
            <person name="Grigoriev I.V."/>
            <person name="Grimsley N."/>
            <person name="Eyre-Walker A."/>
            <person name="Piganeau G."/>
        </authorList>
    </citation>
    <scope>NUCLEOTIDE SEQUENCE [LARGE SCALE GENOMIC DNA]</scope>
    <source>
        <strain evidence="3">RCC 1115</strain>
    </source>
</reference>
<comment type="similarity">
    <text evidence="1">Belongs to the JARID1 histone demethylase family.</text>
</comment>
<dbReference type="SUPFAM" id="SSF51197">
    <property type="entry name" value="Clavaminate synthase-like"/>
    <property type="match status" value="1"/>
</dbReference>
<sequence length="437" mass="47955">MATAVPMYGRRGKVLESGDSRAWRPSEARDFGASGGAFPECAVVQFPHGMGWDHGDGDASAPVTLGVDFETLCGTAAAKAFAERRSTPEYDGFLRHVDRCAEIVGEHGDWTRVASTGGALRGAMAVRRVSGIDPNTVEASFLLGEGEPVVVEDGGRNWASWTMDDFKLELDSFFVRCNDRAPARRSEEGPLQRTHQLAFRDYVDYVHRRDGDGCSPRSFDRERVPFYANGLRAFSESDSAETLAKAFPRPYFARECDQTDALVASITSELGKRLRFDEHISETLAKGVSKSLDKVFCGPRGAITRLHFDAGDAHGYLGQVVGRKLFVFFPPSDGDKLGVIQNDPTHALIDPLDPDFERFPRFCDAQPHACILAPGEVVLNPRRWWHYAVSLDSSVTVMRNFYTVNTNAEALVEMFVSSAAGTMKDSSGQLGPRAATL</sequence>
<dbReference type="EMBL" id="KZ155771">
    <property type="protein sequence ID" value="OUS49153.1"/>
    <property type="molecule type" value="Genomic_DNA"/>
</dbReference>
<dbReference type="PANTHER" id="PTHR12461:SF105">
    <property type="entry name" value="HYPOXIA-INDUCIBLE FACTOR 1-ALPHA INHIBITOR"/>
    <property type="match status" value="1"/>
</dbReference>
<dbReference type="eggNOG" id="KOG2132">
    <property type="taxonomic scope" value="Eukaryota"/>
</dbReference>
<dbReference type="AlphaFoldDB" id="A0A1Y5ILY9"/>
<accession>A0A1Y5ILY9</accession>
<dbReference type="PANTHER" id="PTHR12461">
    <property type="entry name" value="HYPOXIA-INDUCIBLE FACTOR 1 ALPHA INHIBITOR-RELATED"/>
    <property type="match status" value="1"/>
</dbReference>
<dbReference type="Gene3D" id="2.60.120.650">
    <property type="entry name" value="Cupin"/>
    <property type="match status" value="1"/>
</dbReference>
<dbReference type="Proteomes" id="UP000195557">
    <property type="component" value="Unassembled WGS sequence"/>
</dbReference>
<name>A0A1Y5ILY9_OSTTA</name>
<dbReference type="InterPro" id="IPR003347">
    <property type="entry name" value="JmjC_dom"/>
</dbReference>
<protein>
    <recommendedName>
        <fullName evidence="2">JmjC domain-containing protein</fullName>
    </recommendedName>
</protein>
<dbReference type="SMART" id="SM00558">
    <property type="entry name" value="JmjC"/>
    <property type="match status" value="1"/>
</dbReference>